<dbReference type="PANTHER" id="PTHR42085:SF1">
    <property type="entry name" value="F-BOX DOMAIN-CONTAINING PROTEIN"/>
    <property type="match status" value="1"/>
</dbReference>
<gene>
    <name evidence="2" type="ORF">GGP41_009529</name>
</gene>
<dbReference type="AlphaFoldDB" id="A0A8H5ZBQ7"/>
<dbReference type="EMBL" id="WNKQ01000018">
    <property type="protein sequence ID" value="KAF5845709.1"/>
    <property type="molecule type" value="Genomic_DNA"/>
</dbReference>
<organism evidence="2 3">
    <name type="scientific">Cochliobolus sativus</name>
    <name type="common">Common root rot and spot blotch fungus</name>
    <name type="synonym">Bipolaris sorokiniana</name>
    <dbReference type="NCBI Taxonomy" id="45130"/>
    <lineage>
        <taxon>Eukaryota</taxon>
        <taxon>Fungi</taxon>
        <taxon>Dikarya</taxon>
        <taxon>Ascomycota</taxon>
        <taxon>Pezizomycotina</taxon>
        <taxon>Dothideomycetes</taxon>
        <taxon>Pleosporomycetidae</taxon>
        <taxon>Pleosporales</taxon>
        <taxon>Pleosporineae</taxon>
        <taxon>Pleosporaceae</taxon>
        <taxon>Bipolaris</taxon>
    </lineage>
</organism>
<dbReference type="InterPro" id="IPR045518">
    <property type="entry name" value="2EXR"/>
</dbReference>
<feature type="domain" description="2EXR" evidence="1">
    <location>
        <begin position="50"/>
        <end position="113"/>
    </location>
</feature>
<name>A0A8H5ZBQ7_COCSA</name>
<evidence type="ECO:0000259" key="1">
    <source>
        <dbReference type="Pfam" id="PF20150"/>
    </source>
</evidence>
<dbReference type="InterPro" id="IPR038883">
    <property type="entry name" value="AN11006-like"/>
</dbReference>
<evidence type="ECO:0000313" key="3">
    <source>
        <dbReference type="Proteomes" id="UP000624244"/>
    </source>
</evidence>
<protein>
    <recommendedName>
        <fullName evidence="1">2EXR domain-containing protein</fullName>
    </recommendedName>
</protein>
<comment type="caution">
    <text evidence="2">The sequence shown here is derived from an EMBL/GenBank/DDBJ whole genome shotgun (WGS) entry which is preliminary data.</text>
</comment>
<proteinExistence type="predicted"/>
<dbReference type="PANTHER" id="PTHR42085">
    <property type="entry name" value="F-BOX DOMAIN-CONTAINING PROTEIN"/>
    <property type="match status" value="1"/>
</dbReference>
<dbReference type="Proteomes" id="UP000624244">
    <property type="component" value="Unassembled WGS sequence"/>
</dbReference>
<dbReference type="Pfam" id="PF20150">
    <property type="entry name" value="2EXR"/>
    <property type="match status" value="1"/>
</dbReference>
<reference evidence="2" key="1">
    <citation type="submission" date="2019-11" db="EMBL/GenBank/DDBJ databases">
        <title>Bipolaris sorokiniana Genome sequencing.</title>
        <authorList>
            <person name="Wang H."/>
        </authorList>
    </citation>
    <scope>NUCLEOTIDE SEQUENCE</scope>
</reference>
<evidence type="ECO:0000313" key="2">
    <source>
        <dbReference type="EMBL" id="KAF5845709.1"/>
    </source>
</evidence>
<accession>A0A8H5ZBQ7</accession>
<sequence length="218" mass="23933">MKQNEFGDSGLPLHTMNDVAFKSCISEGLATQTPTQDHSPNSISTSALLSLPAELRLLIYEHTFTHQAIHVHPKSYSSLGLNSPLHPHGARKYQPAISLLLACKTTRKEATPTFNALVTFDLTPYYNCMAAAYELGPDICRGIKSIRVDPRLAKRLAVGMQQGGVKETGYRDLLPALRHVHVSDSSVVFGVLAVSHDLAIRALRVYFGWEGLEVHFVG</sequence>